<protein>
    <recommendedName>
        <fullName evidence="4">Pentapeptide repeat-containing protein</fullName>
    </recommendedName>
</protein>
<name>A0A2W4VXL0_9CYAN</name>
<dbReference type="EMBL" id="QBML01000029">
    <property type="protein sequence ID" value="PZO37614.1"/>
    <property type="molecule type" value="Genomic_DNA"/>
</dbReference>
<dbReference type="Gene3D" id="2.160.20.80">
    <property type="entry name" value="E3 ubiquitin-protein ligase SopA"/>
    <property type="match status" value="1"/>
</dbReference>
<sequence length="167" mass="17857">MPFFKLSSFLRLAIAVVLAIVCLVTSPTNTHAETLSFSHAQLKGRDFSGRELVGSGFANANMEGANFENADVRGAVFSASILRRANLKGANFSGGLLDQADFAKADLSDALLVETILLRSTFDFVNIDGADFTDAIIDGGQRKWLCSKAKGTNSKTGVTTRESLECD</sequence>
<feature type="signal peptide" evidence="1">
    <location>
        <begin position="1"/>
        <end position="32"/>
    </location>
</feature>
<dbReference type="InterPro" id="IPR001646">
    <property type="entry name" value="5peptide_repeat"/>
</dbReference>
<feature type="chain" id="PRO_5015975318" description="Pentapeptide repeat-containing protein" evidence="1">
    <location>
        <begin position="33"/>
        <end position="167"/>
    </location>
</feature>
<dbReference type="InterPro" id="IPR044213">
    <property type="entry name" value="At2g44920-like"/>
</dbReference>
<comment type="caution">
    <text evidence="2">The sequence shown here is derived from an EMBL/GenBank/DDBJ whole genome shotgun (WGS) entry which is preliminary data.</text>
</comment>
<dbReference type="Pfam" id="PF00805">
    <property type="entry name" value="Pentapeptide"/>
    <property type="match status" value="2"/>
</dbReference>
<keyword evidence="1" id="KW-0732">Signal</keyword>
<gene>
    <name evidence="2" type="ORF">DCF19_18180</name>
</gene>
<dbReference type="Proteomes" id="UP000249467">
    <property type="component" value="Unassembled WGS sequence"/>
</dbReference>
<dbReference type="SUPFAM" id="SSF141571">
    <property type="entry name" value="Pentapeptide repeat-like"/>
    <property type="match status" value="1"/>
</dbReference>
<evidence type="ECO:0008006" key="4">
    <source>
        <dbReference type="Google" id="ProtNLM"/>
    </source>
</evidence>
<evidence type="ECO:0000313" key="3">
    <source>
        <dbReference type="Proteomes" id="UP000249467"/>
    </source>
</evidence>
<dbReference type="AlphaFoldDB" id="A0A2W4VXL0"/>
<reference evidence="2 3" key="1">
    <citation type="submission" date="2018-04" db="EMBL/GenBank/DDBJ databases">
        <authorList>
            <person name="Go L.Y."/>
            <person name="Mitchell J.A."/>
        </authorList>
    </citation>
    <scope>NUCLEOTIDE SEQUENCE [LARGE SCALE GENOMIC DNA]</scope>
    <source>
        <strain evidence="2">ULC066bin1</strain>
    </source>
</reference>
<evidence type="ECO:0000256" key="1">
    <source>
        <dbReference type="SAM" id="SignalP"/>
    </source>
</evidence>
<evidence type="ECO:0000313" key="2">
    <source>
        <dbReference type="EMBL" id="PZO37614.1"/>
    </source>
</evidence>
<reference evidence="2 3" key="2">
    <citation type="submission" date="2018-06" db="EMBL/GenBank/DDBJ databases">
        <title>Metagenomic assembly of (sub)arctic Cyanobacteria and their associated microbiome from non-axenic cultures.</title>
        <authorList>
            <person name="Baurain D."/>
        </authorList>
    </citation>
    <scope>NUCLEOTIDE SEQUENCE [LARGE SCALE GENOMIC DNA]</scope>
    <source>
        <strain evidence="2">ULC066bin1</strain>
    </source>
</reference>
<organism evidence="2 3">
    <name type="scientific">Pseudanabaena frigida</name>
    <dbReference type="NCBI Taxonomy" id="945775"/>
    <lineage>
        <taxon>Bacteria</taxon>
        <taxon>Bacillati</taxon>
        <taxon>Cyanobacteriota</taxon>
        <taxon>Cyanophyceae</taxon>
        <taxon>Pseudanabaenales</taxon>
        <taxon>Pseudanabaenaceae</taxon>
        <taxon>Pseudanabaena</taxon>
    </lineage>
</organism>
<dbReference type="PANTHER" id="PTHR47200:SF2">
    <property type="entry name" value="THYLAKOID LUMENAL 15 KDA PROTEIN 1, CHLOROPLASTIC"/>
    <property type="match status" value="1"/>
</dbReference>
<dbReference type="PANTHER" id="PTHR47200">
    <property type="entry name" value="THYLAKOID LUMENAL 15 KDA PROTEIN 1, CHLOROPLASTIC"/>
    <property type="match status" value="1"/>
</dbReference>
<accession>A0A2W4VXL0</accession>
<proteinExistence type="predicted"/>